<feature type="transmembrane region" description="Helical" evidence="1">
    <location>
        <begin position="378"/>
        <end position="399"/>
    </location>
</feature>
<keyword evidence="1" id="KW-0472">Membrane</keyword>
<feature type="transmembrane region" description="Helical" evidence="1">
    <location>
        <begin position="192"/>
        <end position="213"/>
    </location>
</feature>
<feature type="transmembrane region" description="Helical" evidence="1">
    <location>
        <begin position="444"/>
        <end position="466"/>
    </location>
</feature>
<dbReference type="PANTHER" id="PTHR30569:SF0">
    <property type="entry name" value="CYTOSINE PERMEASE"/>
    <property type="match status" value="1"/>
</dbReference>
<feature type="transmembrane region" description="Helical" evidence="1">
    <location>
        <begin position="233"/>
        <end position="251"/>
    </location>
</feature>
<feature type="transmembrane region" description="Helical" evidence="1">
    <location>
        <begin position="58"/>
        <end position="80"/>
    </location>
</feature>
<feature type="transmembrane region" description="Helical" evidence="1">
    <location>
        <begin position="272"/>
        <end position="290"/>
    </location>
</feature>
<dbReference type="InterPro" id="IPR030191">
    <property type="entry name" value="CodB"/>
</dbReference>
<gene>
    <name evidence="2" type="ORF">ACFSCY_25845</name>
</gene>
<accession>A0ABW4FQS4</accession>
<feature type="transmembrane region" description="Helical" evidence="1">
    <location>
        <begin position="125"/>
        <end position="144"/>
    </location>
</feature>
<feature type="transmembrane region" description="Helical" evidence="1">
    <location>
        <begin position="164"/>
        <end position="185"/>
    </location>
</feature>
<feature type="transmembrane region" description="Helical" evidence="1">
    <location>
        <begin position="302"/>
        <end position="321"/>
    </location>
</feature>
<dbReference type="RefSeq" id="WP_343986004.1">
    <property type="nucleotide sequence ID" value="NZ_BAAAJG010000027.1"/>
</dbReference>
<evidence type="ECO:0000256" key="1">
    <source>
        <dbReference type="SAM" id="Phobius"/>
    </source>
</evidence>
<keyword evidence="1" id="KW-1133">Transmembrane helix</keyword>
<proteinExistence type="predicted"/>
<comment type="caution">
    <text evidence="2">The sequence shown here is derived from an EMBL/GenBank/DDBJ whole genome shotgun (WGS) entry which is preliminary data.</text>
</comment>
<organism evidence="2 3">
    <name type="scientific">Pseudonocardia aurantiaca</name>
    <dbReference type="NCBI Taxonomy" id="75290"/>
    <lineage>
        <taxon>Bacteria</taxon>
        <taxon>Bacillati</taxon>
        <taxon>Actinomycetota</taxon>
        <taxon>Actinomycetes</taxon>
        <taxon>Pseudonocardiales</taxon>
        <taxon>Pseudonocardiaceae</taxon>
        <taxon>Pseudonocardia</taxon>
    </lineage>
</organism>
<name>A0ABW4FQS4_9PSEU</name>
<keyword evidence="3" id="KW-1185">Reference proteome</keyword>
<evidence type="ECO:0000313" key="2">
    <source>
        <dbReference type="EMBL" id="MFD1532851.1"/>
    </source>
</evidence>
<feature type="transmembrane region" description="Helical" evidence="1">
    <location>
        <begin position="354"/>
        <end position="372"/>
    </location>
</feature>
<evidence type="ECO:0000313" key="3">
    <source>
        <dbReference type="Proteomes" id="UP001597145"/>
    </source>
</evidence>
<sequence length="537" mass="57715">MMRGDTGDSVVSSTAGTDIPALDVSDHDDPAVIAEAARDDYSLHVVPRSWRLSSSKMALAWSSVMAAMFWVVVAAGASLVVGTRQALIGLVAAVVVHGGFCYVVSRTAASTGLTVGLFSRALFGYRGAAIATLALALTGTWFAVFEGSVLAVAAQAQFGGPIQLWYAVVTACGISLAIGGVRVWLEKVNAFLLPIFAVGLVATVVWSTVEYGYNSAWLTAEPQTATPMAGPGWLFVFAIYMGVFSNMLYTFDFARMGRVQDTRTNGLHTFGFTFYFFTILVNGAVGIYLVHTLPLQEVSEAGLVQGIVKLMGVAGLIFIVATQTKINTANFYIGSANFQSFFSRAFGLNLARTVWVFVVGVVSFAVMIMNIFSFINTWLAYQGTILASWVGIALVFIVARRRADLNAFEFRPGRVPSLNPGGITAWIVSSGVGIYLIASNSPIASTWALVITFVLSVLLSAVSLLASKDKWFALYRPHDPRDEVTDVWNDRIRCNSCHKSYVAVEMDRDPSRGYQPICASCATGHSFRAAAVAEATT</sequence>
<feature type="transmembrane region" description="Helical" evidence="1">
    <location>
        <begin position="420"/>
        <end position="438"/>
    </location>
</feature>
<dbReference type="EMBL" id="JBHUCP010000020">
    <property type="protein sequence ID" value="MFD1532851.1"/>
    <property type="molecule type" value="Genomic_DNA"/>
</dbReference>
<keyword evidence="1" id="KW-0812">Transmembrane</keyword>
<dbReference type="PANTHER" id="PTHR30569">
    <property type="entry name" value="CYTOSINE TRANSPORTER CODB"/>
    <property type="match status" value="1"/>
</dbReference>
<reference evidence="3" key="1">
    <citation type="journal article" date="2019" name="Int. J. Syst. Evol. Microbiol.">
        <title>The Global Catalogue of Microorganisms (GCM) 10K type strain sequencing project: providing services to taxonomists for standard genome sequencing and annotation.</title>
        <authorList>
            <consortium name="The Broad Institute Genomics Platform"/>
            <consortium name="The Broad Institute Genome Sequencing Center for Infectious Disease"/>
            <person name="Wu L."/>
            <person name="Ma J."/>
        </authorList>
    </citation>
    <scope>NUCLEOTIDE SEQUENCE [LARGE SCALE GENOMIC DNA]</scope>
    <source>
        <strain evidence="3">JCM 12165</strain>
    </source>
</reference>
<dbReference type="Gene3D" id="1.10.4160.10">
    <property type="entry name" value="Hydantoin permease"/>
    <property type="match status" value="1"/>
</dbReference>
<dbReference type="Proteomes" id="UP001597145">
    <property type="component" value="Unassembled WGS sequence"/>
</dbReference>
<protein>
    <submittedName>
        <fullName evidence="2">Purine-cytosine permease family protein</fullName>
    </submittedName>
</protein>
<feature type="transmembrane region" description="Helical" evidence="1">
    <location>
        <begin position="86"/>
        <end position="104"/>
    </location>
</feature>